<dbReference type="AlphaFoldDB" id="A0AAW7XFR9"/>
<organism evidence="1 2">
    <name type="scientific">Saccharophagus degradans</name>
    <dbReference type="NCBI Taxonomy" id="86304"/>
    <lineage>
        <taxon>Bacteria</taxon>
        <taxon>Pseudomonadati</taxon>
        <taxon>Pseudomonadota</taxon>
        <taxon>Gammaproteobacteria</taxon>
        <taxon>Cellvibrionales</taxon>
        <taxon>Cellvibrionaceae</taxon>
        <taxon>Saccharophagus</taxon>
    </lineage>
</organism>
<evidence type="ECO:0000313" key="1">
    <source>
        <dbReference type="EMBL" id="MDO6425366.1"/>
    </source>
</evidence>
<accession>A0AAW7XFR9</accession>
<evidence type="ECO:0000313" key="2">
    <source>
        <dbReference type="Proteomes" id="UP001169760"/>
    </source>
</evidence>
<protein>
    <submittedName>
        <fullName evidence="1">Endoglucanase</fullName>
    </submittedName>
</protein>
<dbReference type="Proteomes" id="UP001169760">
    <property type="component" value="Unassembled WGS sequence"/>
</dbReference>
<reference evidence="1" key="1">
    <citation type="submission" date="2023-07" db="EMBL/GenBank/DDBJ databases">
        <title>Genome content predicts the carbon catabolic preferences of heterotrophic bacteria.</title>
        <authorList>
            <person name="Gralka M."/>
        </authorList>
    </citation>
    <scope>NUCLEOTIDE SEQUENCE</scope>
    <source>
        <strain evidence="1">I3M17_2</strain>
    </source>
</reference>
<feature type="non-terminal residue" evidence="1">
    <location>
        <position position="75"/>
    </location>
</feature>
<comment type="caution">
    <text evidence="1">The sequence shown here is derived from an EMBL/GenBank/DDBJ whole genome shotgun (WGS) entry which is preliminary data.</text>
</comment>
<name>A0AAW7XFR9_9GAMM</name>
<sequence>VLFDFHSCSIYVGWRAGRLDAEPPYVVATRVGYDFTREVYSCGTNVGPGVTVHEYIEEIWLNKLREIAGLSDSLG</sequence>
<dbReference type="EMBL" id="JAUOPB010000698">
    <property type="protein sequence ID" value="MDO6425366.1"/>
    <property type="molecule type" value="Genomic_DNA"/>
</dbReference>
<proteinExistence type="predicted"/>
<gene>
    <name evidence="1" type="ORF">Q4521_23040</name>
</gene>
<feature type="non-terminal residue" evidence="1">
    <location>
        <position position="1"/>
    </location>
</feature>